<dbReference type="InterPro" id="IPR033138">
    <property type="entry name" value="Cu_oxidase_CS"/>
</dbReference>
<dbReference type="Pfam" id="PF07731">
    <property type="entry name" value="Cu-oxidase_2"/>
    <property type="match status" value="1"/>
</dbReference>
<dbReference type="RefSeq" id="XP_038071297.1">
    <property type="nucleotide sequence ID" value="XM_038215369.1"/>
</dbReference>
<dbReference type="Pfam" id="PF07732">
    <property type="entry name" value="Cu-oxidase_3"/>
    <property type="match status" value="1"/>
</dbReference>
<feature type="domain" description="Plastocyanin-like" evidence="9">
    <location>
        <begin position="69"/>
        <end position="183"/>
    </location>
</feature>
<dbReference type="GO" id="GO:0005886">
    <property type="term" value="C:plasma membrane"/>
    <property type="evidence" value="ECO:0007669"/>
    <property type="project" value="TreeGrafter"/>
</dbReference>
<evidence type="ECO:0008006" key="12">
    <source>
        <dbReference type="Google" id="ProtNLM"/>
    </source>
</evidence>
<evidence type="ECO:0000313" key="10">
    <source>
        <dbReference type="EnsemblMetazoa" id="XP_038071297.1"/>
    </source>
</evidence>
<dbReference type="EnsemblMetazoa" id="XM_038215369.1">
    <property type="protein sequence ID" value="XP_038071297.1"/>
    <property type="gene ID" value="LOC119740159"/>
</dbReference>
<dbReference type="CDD" id="cd13858">
    <property type="entry name" value="CuRO_1_tcLCC2_insect_like"/>
    <property type="match status" value="1"/>
</dbReference>
<dbReference type="PANTHER" id="PTHR11709">
    <property type="entry name" value="MULTI-COPPER OXIDASE"/>
    <property type="match status" value="1"/>
</dbReference>
<accession>A0A914B772</accession>
<dbReference type="InterPro" id="IPR045087">
    <property type="entry name" value="Cu-oxidase_fam"/>
</dbReference>
<evidence type="ECO:0000313" key="11">
    <source>
        <dbReference type="Proteomes" id="UP000887568"/>
    </source>
</evidence>
<dbReference type="FunFam" id="2.60.40.420:FF:000045">
    <property type="entry name" value="Laccase 2"/>
    <property type="match status" value="1"/>
</dbReference>
<dbReference type="InterPro" id="IPR011706">
    <property type="entry name" value="Cu-oxidase_C"/>
</dbReference>
<evidence type="ECO:0000259" key="7">
    <source>
        <dbReference type="Pfam" id="PF00394"/>
    </source>
</evidence>
<evidence type="ECO:0000256" key="4">
    <source>
        <dbReference type="ARBA" id="ARBA00023008"/>
    </source>
</evidence>
<comment type="similarity">
    <text evidence="1">Belongs to the multicopper oxidase family.</text>
</comment>
<keyword evidence="4" id="KW-0186">Copper</keyword>
<evidence type="ECO:0000256" key="5">
    <source>
        <dbReference type="SAM" id="Phobius"/>
    </source>
</evidence>
<keyword evidence="5" id="KW-0812">Transmembrane</keyword>
<feature type="transmembrane region" description="Helical" evidence="5">
    <location>
        <begin position="622"/>
        <end position="643"/>
    </location>
</feature>
<dbReference type="PROSITE" id="PS00080">
    <property type="entry name" value="MULTICOPPER_OXIDASE2"/>
    <property type="match status" value="1"/>
</dbReference>
<dbReference type="CDD" id="cd13884">
    <property type="entry name" value="CuRO_2_tcLCC_insect_like"/>
    <property type="match status" value="1"/>
</dbReference>
<evidence type="ECO:0000256" key="2">
    <source>
        <dbReference type="ARBA" id="ARBA00022723"/>
    </source>
</evidence>
<protein>
    <recommendedName>
        <fullName evidence="12">Laccase</fullName>
    </recommendedName>
</protein>
<feature type="chain" id="PRO_5037089034" description="Laccase" evidence="6">
    <location>
        <begin position="20"/>
        <end position="668"/>
    </location>
</feature>
<dbReference type="InterPro" id="IPR001117">
    <property type="entry name" value="Cu-oxidase_2nd"/>
</dbReference>
<dbReference type="PROSITE" id="PS00079">
    <property type="entry name" value="MULTICOPPER_OXIDASE1"/>
    <property type="match status" value="1"/>
</dbReference>
<dbReference type="GO" id="GO:0016491">
    <property type="term" value="F:oxidoreductase activity"/>
    <property type="evidence" value="ECO:0007669"/>
    <property type="project" value="UniProtKB-KW"/>
</dbReference>
<evidence type="ECO:0000256" key="1">
    <source>
        <dbReference type="ARBA" id="ARBA00010609"/>
    </source>
</evidence>
<dbReference type="GO" id="GO:0006826">
    <property type="term" value="P:iron ion transport"/>
    <property type="evidence" value="ECO:0007669"/>
    <property type="project" value="TreeGrafter"/>
</dbReference>
<dbReference type="CDD" id="cd13905">
    <property type="entry name" value="CuRO_3_tcLLC2_insect_like"/>
    <property type="match status" value="1"/>
</dbReference>
<name>A0A914B772_PATMI</name>
<keyword evidence="3" id="KW-0560">Oxidoreductase</keyword>
<feature type="domain" description="Plastocyanin-like" evidence="7">
    <location>
        <begin position="200"/>
        <end position="350"/>
    </location>
</feature>
<dbReference type="InterPro" id="IPR011707">
    <property type="entry name" value="Cu-oxidase-like_N"/>
</dbReference>
<proteinExistence type="inferred from homology"/>
<dbReference type="AlphaFoldDB" id="A0A914B772"/>
<dbReference type="InterPro" id="IPR002355">
    <property type="entry name" value="Cu_oxidase_Cu_BS"/>
</dbReference>
<keyword evidence="11" id="KW-1185">Reference proteome</keyword>
<dbReference type="Pfam" id="PF00394">
    <property type="entry name" value="Cu-oxidase"/>
    <property type="match status" value="1"/>
</dbReference>
<dbReference type="Proteomes" id="UP000887568">
    <property type="component" value="Unplaced"/>
</dbReference>
<dbReference type="GeneID" id="119740159"/>
<evidence type="ECO:0000256" key="6">
    <source>
        <dbReference type="SAM" id="SignalP"/>
    </source>
</evidence>
<sequence length="668" mass="73854">MKVLVFAIFFITVLQAARSLRPADDHPCIRSCDFSIPMTCTYNWAVNWYYTMSHPQCGDCPRTGSDCSNDQCVAADGVQRAVSLVNRVFPAPSVQICSGDEVVINVANNMLNNEGVTIHWHGIFQNGSQFMDGLPMVTQCPIPSPGNFQYRFTPYEPGTHWFHSHTGLQRSDGMMGPFIIRESTRTDPNGNLYDEDLAANVIFMNDWYHDTTVSEFARDQWTINGSSIASILINGKGIAPGTKLPHPPLEVFNVVRGKRYRFRVINGASSPCNMQFSVQNHSLQMIASDGGSFKPLTVDYFRSSGGERFDFVLNANQPIDNYQIQVIGLPCTNAQGEPAKQIAYLHYEGANDPPAIDELPDITSYGNSSTWWQAFPDKSFAQLNSTDADYRATGGAEDHQEYIRVGFGSHTDPSTNLSKLYPQLNSITYYFPTSPVMSQFEDLPGNIFCNESDFAPGECEGEKLCSCVHTINVNQNERVEVILVNPDSFKVLHPMHLHGQQFKVVAMGRVKGASIKLVRELLANGSIVRNNNGPRKDVIIVPNEGYTIFQFQGWNPGWWIFHCHIEFHLEEGMALLFNVRGDVPPVPDAFPTCGVWPPRSRQGEGTGGPPPCQEPLAGASPLVHLAWIIPLTFVIALVIGVVIGRCMVGKGDGATPAPHTDPKTETSM</sequence>
<dbReference type="GO" id="GO:0005507">
    <property type="term" value="F:copper ion binding"/>
    <property type="evidence" value="ECO:0007669"/>
    <property type="project" value="InterPro"/>
</dbReference>
<dbReference type="PANTHER" id="PTHR11709:SF394">
    <property type="entry name" value="FI03373P-RELATED"/>
    <property type="match status" value="1"/>
</dbReference>
<dbReference type="OMA" id="CKTHNAI"/>
<dbReference type="SUPFAM" id="SSF49503">
    <property type="entry name" value="Cupredoxins"/>
    <property type="match status" value="3"/>
</dbReference>
<organism evidence="10 11">
    <name type="scientific">Patiria miniata</name>
    <name type="common">Bat star</name>
    <name type="synonym">Asterina miniata</name>
    <dbReference type="NCBI Taxonomy" id="46514"/>
    <lineage>
        <taxon>Eukaryota</taxon>
        <taxon>Metazoa</taxon>
        <taxon>Echinodermata</taxon>
        <taxon>Eleutherozoa</taxon>
        <taxon>Asterozoa</taxon>
        <taxon>Asteroidea</taxon>
        <taxon>Valvatacea</taxon>
        <taxon>Valvatida</taxon>
        <taxon>Asterinidae</taxon>
        <taxon>Patiria</taxon>
    </lineage>
</organism>
<reference evidence="10" key="1">
    <citation type="submission" date="2022-11" db="UniProtKB">
        <authorList>
            <consortium name="EnsemblMetazoa"/>
        </authorList>
    </citation>
    <scope>IDENTIFICATION</scope>
</reference>
<feature type="domain" description="Plastocyanin-like" evidence="8">
    <location>
        <begin position="455"/>
        <end position="580"/>
    </location>
</feature>
<feature type="signal peptide" evidence="6">
    <location>
        <begin position="1"/>
        <end position="19"/>
    </location>
</feature>
<dbReference type="InterPro" id="IPR008972">
    <property type="entry name" value="Cupredoxin"/>
</dbReference>
<keyword evidence="6" id="KW-0732">Signal</keyword>
<evidence type="ECO:0000259" key="8">
    <source>
        <dbReference type="Pfam" id="PF07731"/>
    </source>
</evidence>
<keyword evidence="2" id="KW-0479">Metal-binding</keyword>
<evidence type="ECO:0000259" key="9">
    <source>
        <dbReference type="Pfam" id="PF07732"/>
    </source>
</evidence>
<keyword evidence="5" id="KW-1133">Transmembrane helix</keyword>
<keyword evidence="5" id="KW-0472">Membrane</keyword>
<evidence type="ECO:0000256" key="3">
    <source>
        <dbReference type="ARBA" id="ARBA00023002"/>
    </source>
</evidence>
<dbReference type="OrthoDB" id="2121828at2759"/>
<dbReference type="Gene3D" id="2.60.40.420">
    <property type="entry name" value="Cupredoxins - blue copper proteins"/>
    <property type="match status" value="3"/>
</dbReference>